<reference evidence="1" key="2">
    <citation type="journal article" date="2022" name="New Phytol.">
        <title>Evolutionary transition to the ectomycorrhizal habit in the genomes of a hyperdiverse lineage of mushroom-forming fungi.</title>
        <authorList>
            <person name="Looney B."/>
            <person name="Miyauchi S."/>
            <person name="Morin E."/>
            <person name="Drula E."/>
            <person name="Courty P.E."/>
            <person name="Kohler A."/>
            <person name="Kuo A."/>
            <person name="LaButti K."/>
            <person name="Pangilinan J."/>
            <person name="Lipzen A."/>
            <person name="Riley R."/>
            <person name="Andreopoulos W."/>
            <person name="He G."/>
            <person name="Johnson J."/>
            <person name="Nolan M."/>
            <person name="Tritt A."/>
            <person name="Barry K.W."/>
            <person name="Grigoriev I.V."/>
            <person name="Nagy L.G."/>
            <person name="Hibbett D."/>
            <person name="Henrissat B."/>
            <person name="Matheny P.B."/>
            <person name="Labbe J."/>
            <person name="Martin F.M."/>
        </authorList>
    </citation>
    <scope>NUCLEOTIDE SEQUENCE</scope>
    <source>
        <strain evidence="1">FP105234-sp</strain>
    </source>
</reference>
<evidence type="ECO:0000313" key="1">
    <source>
        <dbReference type="EMBL" id="KAI0050740.1"/>
    </source>
</evidence>
<comment type="caution">
    <text evidence="1">The sequence shown here is derived from an EMBL/GenBank/DDBJ whole genome shotgun (WGS) entry which is preliminary data.</text>
</comment>
<reference evidence="1" key="1">
    <citation type="submission" date="2021-02" db="EMBL/GenBank/DDBJ databases">
        <authorList>
            <consortium name="DOE Joint Genome Institute"/>
            <person name="Ahrendt S."/>
            <person name="Looney B.P."/>
            <person name="Miyauchi S."/>
            <person name="Morin E."/>
            <person name="Drula E."/>
            <person name="Courty P.E."/>
            <person name="Chicoki N."/>
            <person name="Fauchery L."/>
            <person name="Kohler A."/>
            <person name="Kuo A."/>
            <person name="Labutti K."/>
            <person name="Pangilinan J."/>
            <person name="Lipzen A."/>
            <person name="Riley R."/>
            <person name="Andreopoulos W."/>
            <person name="He G."/>
            <person name="Johnson J."/>
            <person name="Barry K.W."/>
            <person name="Grigoriev I.V."/>
            <person name="Nagy L."/>
            <person name="Hibbett D."/>
            <person name="Henrissat B."/>
            <person name="Matheny P.B."/>
            <person name="Labbe J."/>
            <person name="Martin F."/>
        </authorList>
    </citation>
    <scope>NUCLEOTIDE SEQUENCE</scope>
    <source>
        <strain evidence="1">FP105234-sp</strain>
    </source>
</reference>
<accession>A0ACB8S3X3</accession>
<protein>
    <submittedName>
        <fullName evidence="1">Uncharacterized protein</fullName>
    </submittedName>
</protein>
<gene>
    <name evidence="1" type="ORF">FA95DRAFT_517086</name>
</gene>
<evidence type="ECO:0000313" key="2">
    <source>
        <dbReference type="Proteomes" id="UP000814033"/>
    </source>
</evidence>
<organism evidence="1 2">
    <name type="scientific">Auriscalpium vulgare</name>
    <dbReference type="NCBI Taxonomy" id="40419"/>
    <lineage>
        <taxon>Eukaryota</taxon>
        <taxon>Fungi</taxon>
        <taxon>Dikarya</taxon>
        <taxon>Basidiomycota</taxon>
        <taxon>Agaricomycotina</taxon>
        <taxon>Agaricomycetes</taxon>
        <taxon>Russulales</taxon>
        <taxon>Auriscalpiaceae</taxon>
        <taxon>Auriscalpium</taxon>
    </lineage>
</organism>
<keyword evidence="2" id="KW-1185">Reference proteome</keyword>
<name>A0ACB8S3X3_9AGAM</name>
<dbReference type="Proteomes" id="UP000814033">
    <property type="component" value="Unassembled WGS sequence"/>
</dbReference>
<dbReference type="EMBL" id="MU275858">
    <property type="protein sequence ID" value="KAI0050740.1"/>
    <property type="molecule type" value="Genomic_DNA"/>
</dbReference>
<proteinExistence type="predicted"/>
<sequence>MTMSILGTSLAVLKEILDAANSVPYVKVVAGVMLQIIQIKDDVDNCAEKWQEVMQNIASVAKVICSIWDLSRKYERIALPQDLVDLLKSMETDLLAVVEVMKRCRIGEGKRQKVKAVLQRSDLLKDIMLCDGRLKQIVTDYQNLSLASIRFHQHVSDQQPQPSYYGSITVNVTNADEQIPKVIRIPDQLHVLPYWALGVLGRQHLPGPF</sequence>